<accession>A0A3S0P3J2</accession>
<evidence type="ECO:0008006" key="4">
    <source>
        <dbReference type="Google" id="ProtNLM"/>
    </source>
</evidence>
<proteinExistence type="predicted"/>
<reference evidence="2 3" key="1">
    <citation type="submission" date="2018-12" db="EMBL/GenBank/DDBJ databases">
        <title>Vibrio sp. isolated from China Sea.</title>
        <authorList>
            <person name="Li Y."/>
        </authorList>
    </citation>
    <scope>NUCLEOTIDE SEQUENCE [LARGE SCALE GENOMIC DNA]</scope>
    <source>
        <strain evidence="2 3">BEI207</strain>
    </source>
</reference>
<gene>
    <name evidence="2" type="ORF">EJ063_19945</name>
</gene>
<dbReference type="Proteomes" id="UP000268973">
    <property type="component" value="Unassembled WGS sequence"/>
</dbReference>
<name>A0A3S0P3J2_9VIBR</name>
<keyword evidence="3" id="KW-1185">Reference proteome</keyword>
<organism evidence="2 3">
    <name type="scientific">Vibrio aquaticus</name>
    <dbReference type="NCBI Taxonomy" id="2496559"/>
    <lineage>
        <taxon>Bacteria</taxon>
        <taxon>Pseudomonadati</taxon>
        <taxon>Pseudomonadota</taxon>
        <taxon>Gammaproteobacteria</taxon>
        <taxon>Vibrionales</taxon>
        <taxon>Vibrionaceae</taxon>
        <taxon>Vibrio</taxon>
    </lineage>
</organism>
<evidence type="ECO:0000256" key="1">
    <source>
        <dbReference type="SAM" id="SignalP"/>
    </source>
</evidence>
<dbReference type="RefSeq" id="WP_126576021.1">
    <property type="nucleotide sequence ID" value="NZ_RXZH01000021.1"/>
</dbReference>
<evidence type="ECO:0000313" key="2">
    <source>
        <dbReference type="EMBL" id="RTZ13509.1"/>
    </source>
</evidence>
<protein>
    <recommendedName>
        <fullName evidence="4">DNA-binding protein</fullName>
    </recommendedName>
</protein>
<dbReference type="OrthoDB" id="6401922at2"/>
<feature type="signal peptide" evidence="1">
    <location>
        <begin position="1"/>
        <end position="21"/>
    </location>
</feature>
<dbReference type="AlphaFoldDB" id="A0A3S0P3J2"/>
<feature type="chain" id="PRO_5018656400" description="DNA-binding protein" evidence="1">
    <location>
        <begin position="22"/>
        <end position="123"/>
    </location>
</feature>
<sequence>MKFITPIVLLTSLLVSSFSYSATKIDSKDAPFHEGEDVIACGTLKEVSRFKRGLYLNMDDRFPKQSLTLVVWEDDLAEFKQEHGSLQQLVNSKVRGKGTVSEYRGRSQISLYNAFSLKVVERK</sequence>
<evidence type="ECO:0000313" key="3">
    <source>
        <dbReference type="Proteomes" id="UP000268973"/>
    </source>
</evidence>
<comment type="caution">
    <text evidence="2">The sequence shown here is derived from an EMBL/GenBank/DDBJ whole genome shotgun (WGS) entry which is preliminary data.</text>
</comment>
<keyword evidence="1" id="KW-0732">Signal</keyword>
<dbReference type="EMBL" id="RXZH01000021">
    <property type="protein sequence ID" value="RTZ13509.1"/>
    <property type="molecule type" value="Genomic_DNA"/>
</dbReference>